<organism evidence="3 5">
    <name type="scientific">Zhongshania marina</name>
    <dbReference type="NCBI Taxonomy" id="2304603"/>
    <lineage>
        <taxon>Bacteria</taxon>
        <taxon>Pseudomonadati</taxon>
        <taxon>Pseudomonadota</taxon>
        <taxon>Gammaproteobacteria</taxon>
        <taxon>Cellvibrionales</taxon>
        <taxon>Spongiibacteraceae</taxon>
        <taxon>Zhongshania</taxon>
    </lineage>
</organism>
<evidence type="ECO:0000313" key="5">
    <source>
        <dbReference type="Proteomes" id="UP000237222"/>
    </source>
</evidence>
<dbReference type="InterPro" id="IPR027471">
    <property type="entry name" value="YbeD-like_sf"/>
</dbReference>
<evidence type="ECO:0000256" key="2">
    <source>
        <dbReference type="HAMAP-Rule" id="MF_00659"/>
    </source>
</evidence>
<reference evidence="3" key="1">
    <citation type="submission" date="2018-01" db="EMBL/GenBank/DDBJ databases">
        <authorList>
            <person name="Yu X.-D."/>
        </authorList>
    </citation>
    <scope>NUCLEOTIDE SEQUENCE</scope>
    <source>
        <strain evidence="3">ZX-21</strain>
    </source>
</reference>
<dbReference type="SUPFAM" id="SSF117991">
    <property type="entry name" value="YbeD/HP0495-like"/>
    <property type="match status" value="1"/>
</dbReference>
<proteinExistence type="inferred from homology"/>
<evidence type="ECO:0000313" key="3">
    <source>
        <dbReference type="EMBL" id="POP51067.1"/>
    </source>
</evidence>
<keyword evidence="6" id="KW-1185">Reference proteome</keyword>
<reference evidence="4 6" key="2">
    <citation type="submission" date="2018-10" db="EMBL/GenBank/DDBJ databases">
        <title>Draft genome sequence of Zhongshania sp. DSW25-10.</title>
        <authorList>
            <person name="Oh J."/>
        </authorList>
    </citation>
    <scope>NUCLEOTIDE SEQUENCE [LARGE SCALE GENOMIC DNA]</scope>
    <source>
        <strain evidence="4 6">DSW25-10</strain>
    </source>
</reference>
<dbReference type="EMBL" id="PQGG01000044">
    <property type="protein sequence ID" value="POP51067.1"/>
    <property type="molecule type" value="Genomic_DNA"/>
</dbReference>
<dbReference type="Proteomes" id="UP000274695">
    <property type="component" value="Unassembled WGS sequence"/>
</dbReference>
<dbReference type="RefSeq" id="WP_103686031.1">
    <property type="nucleotide sequence ID" value="NZ_PQGG01000044.1"/>
</dbReference>
<dbReference type="HAMAP" id="MF_00659">
    <property type="entry name" value="UPF0250"/>
    <property type="match status" value="1"/>
</dbReference>
<evidence type="ECO:0000256" key="1">
    <source>
        <dbReference type="ARBA" id="ARBA00008460"/>
    </source>
</evidence>
<dbReference type="PANTHER" id="PTHR38036:SF1">
    <property type="entry name" value="UPF0250 PROTEIN YBED"/>
    <property type="match status" value="1"/>
</dbReference>
<dbReference type="OrthoDB" id="9793424at2"/>
<evidence type="ECO:0000313" key="6">
    <source>
        <dbReference type="Proteomes" id="UP000274695"/>
    </source>
</evidence>
<evidence type="ECO:0000313" key="4">
    <source>
        <dbReference type="EMBL" id="RNL60127.1"/>
    </source>
</evidence>
<name>A0A2S4HAT1_9GAMM</name>
<sequence length="99" mass="10861">MNRFTKTESTEAETGKPQLEFPCEYPIKVIGVADQNLRQCVIDIMRANAGDIDESQITERASSEGRFVSVTVVITATGKPQLDTIFAQLKATGIVKMVL</sequence>
<dbReference type="AlphaFoldDB" id="A0A2S4HAT1"/>
<dbReference type="EMBL" id="RHGB01000016">
    <property type="protein sequence ID" value="RNL60127.1"/>
    <property type="molecule type" value="Genomic_DNA"/>
</dbReference>
<dbReference type="GO" id="GO:0005829">
    <property type="term" value="C:cytosol"/>
    <property type="evidence" value="ECO:0007669"/>
    <property type="project" value="TreeGrafter"/>
</dbReference>
<comment type="similarity">
    <text evidence="1 2">Belongs to the UPF0250 family.</text>
</comment>
<dbReference type="Pfam" id="PF04359">
    <property type="entry name" value="DUF493"/>
    <property type="match status" value="1"/>
</dbReference>
<accession>A0A2S4HAT1</accession>
<dbReference type="InterPro" id="IPR007454">
    <property type="entry name" value="UPF0250_YbeD-like"/>
</dbReference>
<comment type="caution">
    <text evidence="3">The sequence shown here is derived from an EMBL/GenBank/DDBJ whole genome shotgun (WGS) entry which is preliminary data.</text>
</comment>
<dbReference type="Proteomes" id="UP000237222">
    <property type="component" value="Unassembled WGS sequence"/>
</dbReference>
<dbReference type="PANTHER" id="PTHR38036">
    <property type="entry name" value="UPF0250 PROTEIN YBED"/>
    <property type="match status" value="1"/>
</dbReference>
<protein>
    <recommendedName>
        <fullName evidence="2">UPF0250 protein C0068_18965</fullName>
    </recommendedName>
</protein>
<gene>
    <name evidence="3" type="ORF">C0068_18965</name>
    <name evidence="4" type="ORF">D0911_13970</name>
</gene>
<dbReference type="Gene3D" id="3.30.70.260">
    <property type="match status" value="1"/>
</dbReference>